<organism evidence="1 2">
    <name type="scientific">Elysia crispata</name>
    <name type="common">lettuce slug</name>
    <dbReference type="NCBI Taxonomy" id="231223"/>
    <lineage>
        <taxon>Eukaryota</taxon>
        <taxon>Metazoa</taxon>
        <taxon>Spiralia</taxon>
        <taxon>Lophotrochozoa</taxon>
        <taxon>Mollusca</taxon>
        <taxon>Gastropoda</taxon>
        <taxon>Heterobranchia</taxon>
        <taxon>Euthyneura</taxon>
        <taxon>Panpulmonata</taxon>
        <taxon>Sacoglossa</taxon>
        <taxon>Placobranchoidea</taxon>
        <taxon>Plakobranchidae</taxon>
        <taxon>Elysia</taxon>
    </lineage>
</organism>
<gene>
    <name evidence="1" type="ORF">RRG08_067364</name>
</gene>
<evidence type="ECO:0000313" key="1">
    <source>
        <dbReference type="EMBL" id="KAK3763863.1"/>
    </source>
</evidence>
<comment type="caution">
    <text evidence="1">The sequence shown here is derived from an EMBL/GenBank/DDBJ whole genome shotgun (WGS) entry which is preliminary data.</text>
</comment>
<dbReference type="Proteomes" id="UP001283361">
    <property type="component" value="Unassembled WGS sequence"/>
</dbReference>
<accession>A0AAE0Z6W5</accession>
<proteinExistence type="predicted"/>
<dbReference type="AlphaFoldDB" id="A0AAE0Z6W5"/>
<reference evidence="1" key="1">
    <citation type="journal article" date="2023" name="G3 (Bethesda)">
        <title>A reference genome for the long-term kleptoplast-retaining sea slug Elysia crispata morphotype clarki.</title>
        <authorList>
            <person name="Eastman K.E."/>
            <person name="Pendleton A.L."/>
            <person name="Shaikh M.A."/>
            <person name="Suttiyut T."/>
            <person name="Ogas R."/>
            <person name="Tomko P."/>
            <person name="Gavelis G."/>
            <person name="Widhalm J.R."/>
            <person name="Wisecaver J.H."/>
        </authorList>
    </citation>
    <scope>NUCLEOTIDE SEQUENCE</scope>
    <source>
        <strain evidence="1">ECLA1</strain>
    </source>
</reference>
<name>A0AAE0Z6W5_9GAST</name>
<protein>
    <submittedName>
        <fullName evidence="1">Uncharacterized protein</fullName>
    </submittedName>
</protein>
<sequence>MLTRSLFLPLLTADPHQQADLVKTCDSTLALTGDKFRSQLCDVVVEDGRDGSKTQQYSLMSYNNTQAYEDMMFPKASPAPNLPLLSSTSFIHKGGFKLGWRVSLNELRLFTSISRV</sequence>
<dbReference type="EMBL" id="JAWDGP010004493">
    <property type="protein sequence ID" value="KAK3763863.1"/>
    <property type="molecule type" value="Genomic_DNA"/>
</dbReference>
<keyword evidence="2" id="KW-1185">Reference proteome</keyword>
<evidence type="ECO:0000313" key="2">
    <source>
        <dbReference type="Proteomes" id="UP001283361"/>
    </source>
</evidence>